<dbReference type="AlphaFoldDB" id="A0A317ZPJ9"/>
<protein>
    <submittedName>
        <fullName evidence="2">Uncharacterized protein</fullName>
    </submittedName>
</protein>
<proteinExistence type="predicted"/>
<gene>
    <name evidence="2" type="ORF">CTB96_17745</name>
</gene>
<dbReference type="RefSeq" id="WP_110128107.1">
    <property type="nucleotide sequence ID" value="NZ_QHLY01000012.1"/>
</dbReference>
<organism evidence="2 3">
    <name type="scientific">Cryobacterium arcticum</name>
    <dbReference type="NCBI Taxonomy" id="670052"/>
    <lineage>
        <taxon>Bacteria</taxon>
        <taxon>Bacillati</taxon>
        <taxon>Actinomycetota</taxon>
        <taxon>Actinomycetes</taxon>
        <taxon>Micrococcales</taxon>
        <taxon>Microbacteriaceae</taxon>
        <taxon>Cryobacterium</taxon>
    </lineage>
</organism>
<dbReference type="OrthoDB" id="5117777at2"/>
<reference evidence="2 3" key="1">
    <citation type="submission" date="2018-05" db="EMBL/GenBank/DDBJ databases">
        <title>Genetic diversity of glacier-inhabiting Cryobacterium bacteria in China and description of Cryobacterium mengkeensis sp. nov. and Arthrobacter glacialis sp. nov.</title>
        <authorList>
            <person name="Liu Q."/>
            <person name="Xin Y.-H."/>
        </authorList>
    </citation>
    <scope>NUCLEOTIDE SEQUENCE [LARGE SCALE GENOMIC DNA]</scope>
    <source>
        <strain evidence="2 3">SK-1</strain>
    </source>
</reference>
<sequence length="100" mass="11079">MRNKNNDEPRDEFDHIMIPAFIAKPFERLGSRPSPAAPAGQTGDRRPDASPADDGMPRDPDAPDTDDEQPAPRAWWAGYRGKLLLYGVGTVVMVFLQSRS</sequence>
<name>A0A317ZPJ9_9MICO</name>
<comment type="caution">
    <text evidence="2">The sequence shown here is derived from an EMBL/GenBank/DDBJ whole genome shotgun (WGS) entry which is preliminary data.</text>
</comment>
<evidence type="ECO:0000313" key="3">
    <source>
        <dbReference type="Proteomes" id="UP000246722"/>
    </source>
</evidence>
<dbReference type="EMBL" id="QHLY01000012">
    <property type="protein sequence ID" value="PXA68440.1"/>
    <property type="molecule type" value="Genomic_DNA"/>
</dbReference>
<evidence type="ECO:0000313" key="2">
    <source>
        <dbReference type="EMBL" id="PXA68440.1"/>
    </source>
</evidence>
<feature type="region of interest" description="Disordered" evidence="1">
    <location>
        <begin position="24"/>
        <end position="73"/>
    </location>
</feature>
<dbReference type="Proteomes" id="UP000246722">
    <property type="component" value="Unassembled WGS sequence"/>
</dbReference>
<keyword evidence="3" id="KW-1185">Reference proteome</keyword>
<accession>A0A317ZPJ9</accession>
<evidence type="ECO:0000256" key="1">
    <source>
        <dbReference type="SAM" id="MobiDB-lite"/>
    </source>
</evidence>